<comment type="function">
    <text evidence="6">Component of the sequence-specific heterotrimeric transcription factor (NF-Y) which specifically recognizes a 5'-CCAAT-3' box motif found in the promoters of its target genes.</text>
</comment>
<keyword evidence="2 6" id="KW-0805">Transcription regulation</keyword>
<keyword evidence="3 6" id="KW-0238">DNA-binding</keyword>
<keyword evidence="5 6" id="KW-0539">Nucleus</keyword>
<dbReference type="Proteomes" id="UP000596661">
    <property type="component" value="Chromosome 2"/>
</dbReference>
<evidence type="ECO:0000256" key="1">
    <source>
        <dbReference type="ARBA" id="ARBA00004123"/>
    </source>
</evidence>
<organism evidence="8 9">
    <name type="scientific">Cannabis sativa</name>
    <name type="common">Hemp</name>
    <name type="synonym">Marijuana</name>
    <dbReference type="NCBI Taxonomy" id="3483"/>
    <lineage>
        <taxon>Eukaryota</taxon>
        <taxon>Viridiplantae</taxon>
        <taxon>Streptophyta</taxon>
        <taxon>Embryophyta</taxon>
        <taxon>Tracheophyta</taxon>
        <taxon>Spermatophyta</taxon>
        <taxon>Magnoliopsida</taxon>
        <taxon>eudicotyledons</taxon>
        <taxon>Gunneridae</taxon>
        <taxon>Pentapetalae</taxon>
        <taxon>rosids</taxon>
        <taxon>fabids</taxon>
        <taxon>Rosales</taxon>
        <taxon>Cannabaceae</taxon>
        <taxon>Cannabis</taxon>
    </lineage>
</organism>
<evidence type="ECO:0000256" key="2">
    <source>
        <dbReference type="ARBA" id="ARBA00023015"/>
    </source>
</evidence>
<dbReference type="Gene3D" id="6.10.250.2430">
    <property type="match status" value="1"/>
</dbReference>
<comment type="similarity">
    <text evidence="6">Belongs to the NFYA/HAP2 subunit family.</text>
</comment>
<keyword evidence="9" id="KW-1185">Reference proteome</keyword>
<dbReference type="SMART" id="SM00521">
    <property type="entry name" value="CBF"/>
    <property type="match status" value="1"/>
</dbReference>
<comment type="subcellular location">
    <subcellularLocation>
        <location evidence="1 6">Nucleus</location>
    </subcellularLocation>
</comment>
<evidence type="ECO:0000256" key="3">
    <source>
        <dbReference type="ARBA" id="ARBA00023125"/>
    </source>
</evidence>
<dbReference type="EnsemblPlants" id="evm.model.02.1071">
    <property type="protein sequence ID" value="cds.evm.model.02.1071"/>
    <property type="gene ID" value="evm.TU.02.1071"/>
</dbReference>
<evidence type="ECO:0000313" key="9">
    <source>
        <dbReference type="Proteomes" id="UP000596661"/>
    </source>
</evidence>
<reference evidence="8" key="1">
    <citation type="submission" date="2018-11" db="EMBL/GenBank/DDBJ databases">
        <authorList>
            <person name="Grassa J C."/>
        </authorList>
    </citation>
    <scope>NUCLEOTIDE SEQUENCE [LARGE SCALE GENOMIC DNA]</scope>
</reference>
<dbReference type="AlphaFoldDB" id="A0A803NS53"/>
<dbReference type="GO" id="GO:0005634">
    <property type="term" value="C:nucleus"/>
    <property type="evidence" value="ECO:0007669"/>
    <property type="project" value="UniProtKB-SubCell"/>
</dbReference>
<dbReference type="InterPro" id="IPR001289">
    <property type="entry name" value="NFYA"/>
</dbReference>
<dbReference type="PANTHER" id="PTHR12632">
    <property type="entry name" value="TRANSCRIPTION FACTOR NF-Y ALPHA-RELATED"/>
    <property type="match status" value="1"/>
</dbReference>
<evidence type="ECO:0000256" key="5">
    <source>
        <dbReference type="ARBA" id="ARBA00023242"/>
    </source>
</evidence>
<evidence type="ECO:0000256" key="7">
    <source>
        <dbReference type="SAM" id="Phobius"/>
    </source>
</evidence>
<sequence>MISSESGEDAMSSEGAEDQMKPAFFLSKPDFMLHHSQLGGSHSLASVQYPYADPYYGGFLTSYGPQALMVGLQSTRVPLPLDLTDNGPIYVNAKQYHGILRRRQSRAKQEAQNKLIRNRKPYLHESRHLHALNRNELGYAEYVTSVTTCSDTMSVSDSSGLRFSGATSHMGGPCNAVRGCCMGEPSTVLQLFGETQDHASSMVGQIILGFCYCLRSIFGVLLWFKQKKKKCCLLNFVLETGPELLLYPMLFINMS</sequence>
<reference evidence="8" key="2">
    <citation type="submission" date="2021-03" db="UniProtKB">
        <authorList>
            <consortium name="EnsemblPlants"/>
        </authorList>
    </citation>
    <scope>IDENTIFICATION</scope>
</reference>
<dbReference type="PROSITE" id="PS51152">
    <property type="entry name" value="NFYA_HAP2_2"/>
    <property type="match status" value="1"/>
</dbReference>
<dbReference type="Gramene" id="evm.model.02.1071">
    <property type="protein sequence ID" value="cds.evm.model.02.1071"/>
    <property type="gene ID" value="evm.TU.02.1071"/>
</dbReference>
<keyword evidence="7" id="KW-1133">Transmembrane helix</keyword>
<name>A0A803NS53_CANSA</name>
<keyword evidence="7" id="KW-0812">Transmembrane</keyword>
<dbReference type="GO" id="GO:0003677">
    <property type="term" value="F:DNA binding"/>
    <property type="evidence" value="ECO:0007669"/>
    <property type="project" value="UniProtKB-KW"/>
</dbReference>
<comment type="subunit">
    <text evidence="6">Heterotrimer.</text>
</comment>
<dbReference type="PRINTS" id="PR00616">
    <property type="entry name" value="CCAATSUBUNTB"/>
</dbReference>
<evidence type="ECO:0000256" key="6">
    <source>
        <dbReference type="RuleBase" id="RU367155"/>
    </source>
</evidence>
<feature type="transmembrane region" description="Helical" evidence="7">
    <location>
        <begin position="202"/>
        <end position="224"/>
    </location>
</feature>
<dbReference type="Pfam" id="PF02045">
    <property type="entry name" value="CBFB_NFYA"/>
    <property type="match status" value="1"/>
</dbReference>
<keyword evidence="4 6" id="KW-0804">Transcription</keyword>
<evidence type="ECO:0000313" key="8">
    <source>
        <dbReference type="EnsemblPlants" id="cds.evm.model.02.1071"/>
    </source>
</evidence>
<keyword evidence="7" id="KW-0472">Membrane</keyword>
<evidence type="ECO:0000256" key="4">
    <source>
        <dbReference type="ARBA" id="ARBA00023163"/>
    </source>
</evidence>
<dbReference type="GO" id="GO:0003700">
    <property type="term" value="F:DNA-binding transcription factor activity"/>
    <property type="evidence" value="ECO:0007669"/>
    <property type="project" value="UniProtKB-UniRule"/>
</dbReference>
<proteinExistence type="inferred from homology"/>
<protein>
    <recommendedName>
        <fullName evidence="6">Nuclear transcription factor Y subunit</fullName>
    </recommendedName>
</protein>
<accession>A0A803NS53</accession>
<dbReference type="EMBL" id="UZAU01000156">
    <property type="status" value="NOT_ANNOTATED_CDS"/>
    <property type="molecule type" value="Genomic_DNA"/>
</dbReference>